<sequence>MKEPYELKTANEEGKLRIVGRCMVDVVFQGVKVPSGAVFEVAENLRKDVDLIIGRPEIDSWDIVFTPEGPKLRRIPIEFEVI</sequence>
<accession>A0A497EKP3</accession>
<evidence type="ECO:0000313" key="2">
    <source>
        <dbReference type="Proteomes" id="UP000278475"/>
    </source>
</evidence>
<dbReference type="AlphaFoldDB" id="A0A497EKP3"/>
<dbReference type="EMBL" id="QMQV01000143">
    <property type="protein sequence ID" value="RLE47216.1"/>
    <property type="molecule type" value="Genomic_DNA"/>
</dbReference>
<organism evidence="1 2">
    <name type="scientific">Thermoproteota archaeon</name>
    <dbReference type="NCBI Taxonomy" id="2056631"/>
    <lineage>
        <taxon>Archaea</taxon>
        <taxon>Thermoproteota</taxon>
    </lineage>
</organism>
<gene>
    <name evidence="1" type="ORF">DRJ31_09215</name>
</gene>
<evidence type="ECO:0000313" key="1">
    <source>
        <dbReference type="EMBL" id="RLE47216.1"/>
    </source>
</evidence>
<name>A0A497EKP3_9CREN</name>
<proteinExistence type="predicted"/>
<protein>
    <submittedName>
        <fullName evidence="1">Uncharacterized protein</fullName>
    </submittedName>
</protein>
<dbReference type="Proteomes" id="UP000278475">
    <property type="component" value="Unassembled WGS sequence"/>
</dbReference>
<reference evidence="1 2" key="1">
    <citation type="submission" date="2018-06" db="EMBL/GenBank/DDBJ databases">
        <title>Extensive metabolic versatility and redundancy in microbially diverse, dynamic hydrothermal sediments.</title>
        <authorList>
            <person name="Dombrowski N."/>
            <person name="Teske A."/>
            <person name="Baker B.J."/>
        </authorList>
    </citation>
    <scope>NUCLEOTIDE SEQUENCE [LARGE SCALE GENOMIC DNA]</scope>
    <source>
        <strain evidence="1">B66_G16</strain>
    </source>
</reference>
<comment type="caution">
    <text evidence="1">The sequence shown here is derived from an EMBL/GenBank/DDBJ whole genome shotgun (WGS) entry which is preliminary data.</text>
</comment>